<sequence length="76" mass="9104">MYKVVYSLSRKLKWKASEIYHFLYQSFPEIKNIDLLLDDQQFLLVLRISTRLEFSILNICQKQGLAMQFVQVEDTD</sequence>
<protein>
    <submittedName>
        <fullName evidence="2">Uncharacterized protein</fullName>
    </submittedName>
</protein>
<evidence type="ECO:0000313" key="2">
    <source>
        <dbReference type="EMBL" id="SPZ94265.1"/>
    </source>
</evidence>
<name>A0A2X2K2F7_SPHMU</name>
<accession>A0A2X2K2F7</accession>
<evidence type="ECO:0000313" key="1">
    <source>
        <dbReference type="EMBL" id="QQT55110.1"/>
    </source>
</evidence>
<evidence type="ECO:0000313" key="6">
    <source>
        <dbReference type="Proteomes" id="UP000595498"/>
    </source>
</evidence>
<evidence type="ECO:0000313" key="4">
    <source>
        <dbReference type="Proteomes" id="UP000251241"/>
    </source>
</evidence>
<organism evidence="2 4">
    <name type="scientific">Sphingobacterium multivorum</name>
    <dbReference type="NCBI Taxonomy" id="28454"/>
    <lineage>
        <taxon>Bacteria</taxon>
        <taxon>Pseudomonadati</taxon>
        <taxon>Bacteroidota</taxon>
        <taxon>Sphingobacteriia</taxon>
        <taxon>Sphingobacteriales</taxon>
        <taxon>Sphingobacteriaceae</taxon>
        <taxon>Sphingobacterium</taxon>
    </lineage>
</organism>
<reference evidence="2 4" key="1">
    <citation type="submission" date="2018-06" db="EMBL/GenBank/DDBJ databases">
        <authorList>
            <consortium name="Pathogen Informatics"/>
            <person name="Doyle S."/>
        </authorList>
    </citation>
    <scope>NUCLEOTIDE SEQUENCE [LARGE SCALE GENOMIC DNA]</scope>
    <source>
        <strain evidence="2 4">NCTC11343</strain>
    </source>
</reference>
<dbReference type="RefSeq" id="WP_046674596.1">
    <property type="nucleotide sequence ID" value="NZ_CP068086.1"/>
</dbReference>
<dbReference type="EMBL" id="CP068224">
    <property type="protein sequence ID" value="QQT55110.1"/>
    <property type="molecule type" value="Genomic_DNA"/>
</dbReference>
<gene>
    <name evidence="1" type="ORF">I6I98_07610</name>
    <name evidence="2" type="ORF">NCTC11343_05187</name>
    <name evidence="3" type="ORF">SPHINGO8BC_90032</name>
</gene>
<proteinExistence type="predicted"/>
<dbReference type="Proteomes" id="UP000595498">
    <property type="component" value="Chromosome"/>
</dbReference>
<dbReference type="GeneID" id="97180025"/>
<keyword evidence="6" id="KW-1185">Reference proteome</keyword>
<dbReference type="Proteomes" id="UP000251241">
    <property type="component" value="Unassembled WGS sequence"/>
</dbReference>
<dbReference type="EMBL" id="UAUU01000011">
    <property type="protein sequence ID" value="SPZ94265.1"/>
    <property type="molecule type" value="Genomic_DNA"/>
</dbReference>
<accession>A0A654DY86</accession>
<dbReference type="EMBL" id="CABWMV010000028">
    <property type="protein sequence ID" value="VXD07565.1"/>
    <property type="molecule type" value="Genomic_DNA"/>
</dbReference>
<reference evidence="1 6" key="3">
    <citation type="submission" date="2021-01" db="EMBL/GenBank/DDBJ databases">
        <title>FDA dAtabase for Regulatory Grade micrObial Sequences (FDA-ARGOS): Supporting development and validation of Infectious Disease Dx tests.</title>
        <authorList>
            <person name="Sproer C."/>
            <person name="Gronow S."/>
            <person name="Severitt S."/>
            <person name="Schroder I."/>
            <person name="Tallon L."/>
            <person name="Sadzewicz L."/>
            <person name="Zhao X."/>
            <person name="Boylan J."/>
            <person name="Ott S."/>
            <person name="Bowen H."/>
            <person name="Vavikolanu K."/>
            <person name="Mehta A."/>
            <person name="Aluvathingal J."/>
            <person name="Nadendla S."/>
            <person name="Lowell S."/>
            <person name="Myers T."/>
            <person name="Yan Y."/>
            <person name="Sichtig H."/>
        </authorList>
    </citation>
    <scope>NUCLEOTIDE SEQUENCE [LARGE SCALE GENOMIC DNA]</scope>
    <source>
        <strain evidence="1 6">FDAARGOS_1141</strain>
    </source>
</reference>
<reference evidence="3 5" key="2">
    <citation type="submission" date="2019-10" db="EMBL/GenBank/DDBJ databases">
        <authorList>
            <person name="Karimi E."/>
        </authorList>
    </citation>
    <scope>NUCLEOTIDE SEQUENCE [LARGE SCALE GENOMIC DNA]</scope>
    <source>
        <strain evidence="3">Sphingobacterium sp. 8BC</strain>
    </source>
</reference>
<dbReference type="AlphaFoldDB" id="A0A2X2K2F7"/>
<dbReference type="Proteomes" id="UP000432350">
    <property type="component" value="Unassembled WGS sequence"/>
</dbReference>
<evidence type="ECO:0000313" key="3">
    <source>
        <dbReference type="EMBL" id="VXD07565.1"/>
    </source>
</evidence>
<evidence type="ECO:0000313" key="5">
    <source>
        <dbReference type="Proteomes" id="UP000432350"/>
    </source>
</evidence>